<evidence type="ECO:0000313" key="4">
    <source>
        <dbReference type="Proteomes" id="UP000237347"/>
    </source>
</evidence>
<name>A0AAW0LAG9_QUESU</name>
<feature type="domain" description="ARC105/Med15 mediator subunit C-terminal" evidence="2">
    <location>
        <begin position="811"/>
        <end position="881"/>
    </location>
</feature>
<gene>
    <name evidence="3" type="primary">MED15C</name>
    <name evidence="3" type="ORF">CFP56_005506</name>
</gene>
<feature type="compositionally biased region" description="Polar residues" evidence="1">
    <location>
        <begin position="297"/>
        <end position="307"/>
    </location>
</feature>
<evidence type="ECO:0000259" key="2">
    <source>
        <dbReference type="Pfam" id="PF21539"/>
    </source>
</evidence>
<dbReference type="InterPro" id="IPR048386">
    <property type="entry name" value="Med15_C"/>
</dbReference>
<feature type="compositionally biased region" description="Polar residues" evidence="1">
    <location>
        <begin position="317"/>
        <end position="328"/>
    </location>
</feature>
<keyword evidence="4" id="KW-1185">Reference proteome</keyword>
<evidence type="ECO:0000313" key="3">
    <source>
        <dbReference type="EMBL" id="KAK7848155.1"/>
    </source>
</evidence>
<feature type="compositionally biased region" description="Polar residues" evidence="1">
    <location>
        <begin position="526"/>
        <end position="550"/>
    </location>
</feature>
<feature type="region of interest" description="Disordered" evidence="1">
    <location>
        <begin position="297"/>
        <end position="328"/>
    </location>
</feature>
<reference evidence="3 4" key="1">
    <citation type="journal article" date="2018" name="Sci. Data">
        <title>The draft genome sequence of cork oak.</title>
        <authorList>
            <person name="Ramos A.M."/>
            <person name="Usie A."/>
            <person name="Barbosa P."/>
            <person name="Barros P.M."/>
            <person name="Capote T."/>
            <person name="Chaves I."/>
            <person name="Simoes F."/>
            <person name="Abreu I."/>
            <person name="Carrasquinho I."/>
            <person name="Faro C."/>
            <person name="Guimaraes J.B."/>
            <person name="Mendonca D."/>
            <person name="Nobrega F."/>
            <person name="Rodrigues L."/>
            <person name="Saibo N.J.M."/>
            <person name="Varela M.C."/>
            <person name="Egas C."/>
            <person name="Matos J."/>
            <person name="Miguel C.M."/>
            <person name="Oliveira M.M."/>
            <person name="Ricardo C.P."/>
            <person name="Goncalves S."/>
        </authorList>
    </citation>
    <scope>NUCLEOTIDE SEQUENCE [LARGE SCALE GENOMIC DNA]</scope>
    <source>
        <strain evidence="4">cv. HL8</strain>
    </source>
</reference>
<dbReference type="AlphaFoldDB" id="A0AAW0LAG9"/>
<feature type="region of interest" description="Disordered" evidence="1">
    <location>
        <begin position="66"/>
        <end position="86"/>
    </location>
</feature>
<protein>
    <submittedName>
        <fullName evidence="3">Mediator of rna polymerase ii transcription subunit 15c</fullName>
    </submittedName>
</protein>
<dbReference type="PANTHER" id="PTHR33137">
    <property type="entry name" value="MEDIATOR OF RNA POLYMERASE II TRANSCRIPTION SUBUNIT 15A-RELATED"/>
    <property type="match status" value="1"/>
</dbReference>
<dbReference type="Proteomes" id="UP000237347">
    <property type="component" value="Unassembled WGS sequence"/>
</dbReference>
<feature type="region of interest" description="Disordered" evidence="1">
    <location>
        <begin position="523"/>
        <end position="555"/>
    </location>
</feature>
<dbReference type="Pfam" id="PF21539">
    <property type="entry name" value="Med15_C"/>
    <property type="match status" value="1"/>
</dbReference>
<feature type="region of interest" description="Disordered" evidence="1">
    <location>
        <begin position="1"/>
        <end position="51"/>
    </location>
</feature>
<feature type="region of interest" description="Disordered" evidence="1">
    <location>
        <begin position="107"/>
        <end position="157"/>
    </location>
</feature>
<organism evidence="3 4">
    <name type="scientific">Quercus suber</name>
    <name type="common">Cork oak</name>
    <dbReference type="NCBI Taxonomy" id="58331"/>
    <lineage>
        <taxon>Eukaryota</taxon>
        <taxon>Viridiplantae</taxon>
        <taxon>Streptophyta</taxon>
        <taxon>Embryophyta</taxon>
        <taxon>Tracheophyta</taxon>
        <taxon>Spermatophyta</taxon>
        <taxon>Magnoliopsida</taxon>
        <taxon>eudicotyledons</taxon>
        <taxon>Gunneridae</taxon>
        <taxon>Pentapetalae</taxon>
        <taxon>rosids</taxon>
        <taxon>fabids</taxon>
        <taxon>Fagales</taxon>
        <taxon>Fagaceae</taxon>
        <taxon>Quercus</taxon>
    </lineage>
</organism>
<dbReference type="Gramene" id="rna-CFP56_45462">
    <property type="protein sequence ID" value="cds-POE70826.1"/>
    <property type="gene ID" value="gene-CFP56_45462"/>
</dbReference>
<dbReference type="GO" id="GO:0003713">
    <property type="term" value="F:transcription coactivator activity"/>
    <property type="evidence" value="ECO:0007669"/>
    <property type="project" value="InterPro"/>
</dbReference>
<dbReference type="InterPro" id="IPR044661">
    <property type="entry name" value="MED15a/b/c-like"/>
</dbReference>
<dbReference type="EMBL" id="PKMF04000131">
    <property type="protein sequence ID" value="KAK7848155.1"/>
    <property type="molecule type" value="Genomic_DNA"/>
</dbReference>
<dbReference type="GO" id="GO:0031490">
    <property type="term" value="F:chromatin DNA binding"/>
    <property type="evidence" value="ECO:0007669"/>
    <property type="project" value="InterPro"/>
</dbReference>
<accession>A0AAW0LAG9</accession>
<sequence>MQTKSSVGSDHPQRQKSSCQVFSQHPHLVLNQPQQTQQVPVNKSQPSLTSHQQLKNTNLAATSIAQNQQSNQSNTHQQQLSRQSNFPSLQPCQQLCAKQCGNSSMLQTKDAMERQTQQTAPALVPTQGQQSEPKLPQRQLISQSQQKQMQQPPNPSQVVMGNFQTSGAIYSISGKRFANISDLQEDAYQRVEQLRSRFLKQLNGWQQLLTKRLQQHASVPQQPKTGQTEKIKTTLSMLDQIICYLNVPKNKITSAYERQIDTAEKRILCLLHSLREKSVSSTQQGKSHPNLHSVQHLAQPQSQTLQVHQHEDRKIPQLQSAKPQSSLTAMQQNNLTGLLQDSKSSLSDPATLQQNMMNSQGLLIISQEDDSVKSMQQVANGSLQSPASTLPQVNVNSFLSRRQMNGPQSNVIPLESISNTPKNMHLKQKWDHQDVPTQMPKQEYQKHKMQKQLVQQNQQIFQQQQKQVTKLLAHEKQQNQLNDINDLKVRLGMGVEKPQHQEIAVKDSRAKRGISDKSGLLLQHPSGGQSSTYISQHSNSGASFPTSSPKVSCPQLAKKSPHIDVQNLTTPLTGVETPFRVANSTSASVIPSSSLNQSFMPGNAGKIENQLGHRPGSIEPGTSLVVCTPEMSASSLLEKSNNLDGINDKMSKINSAEPSVAEQPIQRLINLVNLISSEALSASVSDIGAVVCMTDRISSSPPANGTRKMKRCTNAMPINDSFEQWIDMEKPELESSVTSSTKRPRIEAKHALFEEIKGINQQLIDTVVVLSDEDTIPTAAATAGSEGTIVKCSFSAVSFSPNYKSQQLSTQMSPIEPLRLLVPTNYPYTSPIFLDKMPVEAREDHEDLSVKVKSRLKVSLRSLLKPWSLGEIAMTWDFCVRAVISEHAQQNGGGNFSSKFGTWEKFLSAA</sequence>
<feature type="compositionally biased region" description="Low complexity" evidence="1">
    <location>
        <begin position="136"/>
        <end position="151"/>
    </location>
</feature>
<feature type="compositionally biased region" description="Low complexity" evidence="1">
    <location>
        <begin position="28"/>
        <end position="42"/>
    </location>
</feature>
<feature type="compositionally biased region" description="Polar residues" evidence="1">
    <location>
        <begin position="114"/>
        <end position="132"/>
    </location>
</feature>
<proteinExistence type="predicted"/>
<comment type="caution">
    <text evidence="3">The sequence shown here is derived from an EMBL/GenBank/DDBJ whole genome shotgun (WGS) entry which is preliminary data.</text>
</comment>
<feature type="compositionally biased region" description="Low complexity" evidence="1">
    <location>
        <begin position="66"/>
        <end position="79"/>
    </location>
</feature>
<evidence type="ECO:0000256" key="1">
    <source>
        <dbReference type="SAM" id="MobiDB-lite"/>
    </source>
</evidence>
<dbReference type="PANTHER" id="PTHR33137:SF4">
    <property type="entry name" value="MEDIATOR OF RNA POLYMERASE II TRANSCRIPTION SUBUNIT 15A-RELATED"/>
    <property type="match status" value="1"/>
</dbReference>